<sequence length="65" mass="7681">MDQNDILYQIFNKLSLNDIVRYSTVNRLINHICDLQYARLINGYENIPANLFYKKLTQTNLCSLL</sequence>
<reference evidence="2" key="1">
    <citation type="journal article" date="2020" name="Nature">
        <title>Giant virus diversity and host interactions through global metagenomics.</title>
        <authorList>
            <person name="Schulz F."/>
            <person name="Roux S."/>
            <person name="Paez-Espino D."/>
            <person name="Jungbluth S."/>
            <person name="Walsh D.A."/>
            <person name="Denef V.J."/>
            <person name="McMahon K.D."/>
            <person name="Konstantinidis K.T."/>
            <person name="Eloe-Fadrosh E.A."/>
            <person name="Kyrpides N.C."/>
            <person name="Woyke T."/>
        </authorList>
    </citation>
    <scope>NUCLEOTIDE SEQUENCE</scope>
    <source>
        <strain evidence="2">GVMAG-M-3300020192-26</strain>
    </source>
</reference>
<name>A0A6C0C998_9ZZZZ</name>
<dbReference type="SUPFAM" id="SSF81383">
    <property type="entry name" value="F-box domain"/>
    <property type="match status" value="1"/>
</dbReference>
<feature type="domain" description="F-box" evidence="1">
    <location>
        <begin position="4"/>
        <end position="35"/>
    </location>
</feature>
<dbReference type="AlphaFoldDB" id="A0A6C0C998"/>
<dbReference type="EMBL" id="MN739353">
    <property type="protein sequence ID" value="QHT00239.1"/>
    <property type="molecule type" value="Genomic_DNA"/>
</dbReference>
<dbReference type="InterPro" id="IPR001810">
    <property type="entry name" value="F-box_dom"/>
</dbReference>
<evidence type="ECO:0000313" key="2">
    <source>
        <dbReference type="EMBL" id="QHT00239.1"/>
    </source>
</evidence>
<organism evidence="2">
    <name type="scientific">viral metagenome</name>
    <dbReference type="NCBI Taxonomy" id="1070528"/>
    <lineage>
        <taxon>unclassified sequences</taxon>
        <taxon>metagenomes</taxon>
        <taxon>organismal metagenomes</taxon>
    </lineage>
</organism>
<accession>A0A6C0C998</accession>
<protein>
    <recommendedName>
        <fullName evidence="1">F-box domain-containing protein</fullName>
    </recommendedName>
</protein>
<proteinExistence type="predicted"/>
<dbReference type="Pfam" id="PF00646">
    <property type="entry name" value="F-box"/>
    <property type="match status" value="1"/>
</dbReference>
<evidence type="ECO:0000259" key="1">
    <source>
        <dbReference type="Pfam" id="PF00646"/>
    </source>
</evidence>
<dbReference type="InterPro" id="IPR036047">
    <property type="entry name" value="F-box-like_dom_sf"/>
</dbReference>